<evidence type="ECO:0000313" key="7">
    <source>
        <dbReference type="Proteomes" id="UP000023152"/>
    </source>
</evidence>
<keyword evidence="1" id="KW-0479">Metal-binding</keyword>
<feature type="region of interest" description="Disordered" evidence="4">
    <location>
        <begin position="93"/>
        <end position="122"/>
    </location>
</feature>
<dbReference type="AlphaFoldDB" id="X6MXJ4"/>
<evidence type="ECO:0000256" key="2">
    <source>
        <dbReference type="ARBA" id="ARBA00022771"/>
    </source>
</evidence>
<sequence length="265" mass="30369">MTSNVSETQICEALKLLFPAMVENSEASAFTDFENVDSMYEAKTVTFSQYQNIVTLWWKQTLKLATKEQINTDNRRSIDRFFPQQLEKRPQLVLYTEQKDEKDEKNEANDSKDEKQKEKEEQFETVESLESYLGIYQPKNGTCGLVAALHAWYLYYSYILNPPTARRDASKITHEEILALVIHHLLVKCATTHVPVTAVTKPTNESKGQAKSGITKSVDGVWKCPQCAHENPAEHVFCGECFFDPEHVEKKPDQRGEQQQQEASK</sequence>
<feature type="non-terminal residue" evidence="6">
    <location>
        <position position="265"/>
    </location>
</feature>
<dbReference type="GO" id="GO:0008270">
    <property type="term" value="F:zinc ion binding"/>
    <property type="evidence" value="ECO:0007669"/>
    <property type="project" value="UniProtKB-KW"/>
</dbReference>
<dbReference type="Proteomes" id="UP000023152">
    <property type="component" value="Unassembled WGS sequence"/>
</dbReference>
<evidence type="ECO:0000256" key="1">
    <source>
        <dbReference type="ARBA" id="ARBA00022723"/>
    </source>
</evidence>
<evidence type="ECO:0000259" key="5">
    <source>
        <dbReference type="PROSITE" id="PS01358"/>
    </source>
</evidence>
<keyword evidence="7" id="KW-1185">Reference proteome</keyword>
<dbReference type="InterPro" id="IPR001876">
    <property type="entry name" value="Znf_RanBP2"/>
</dbReference>
<name>X6MXJ4_RETFI</name>
<accession>X6MXJ4</accession>
<protein>
    <recommendedName>
        <fullName evidence="5">RanBP2-type domain-containing protein</fullName>
    </recommendedName>
</protein>
<reference evidence="6 7" key="1">
    <citation type="journal article" date="2013" name="Curr. Biol.">
        <title>The Genome of the Foraminiferan Reticulomyxa filosa.</title>
        <authorList>
            <person name="Glockner G."/>
            <person name="Hulsmann N."/>
            <person name="Schleicher M."/>
            <person name="Noegel A.A."/>
            <person name="Eichinger L."/>
            <person name="Gallinger C."/>
            <person name="Pawlowski J."/>
            <person name="Sierra R."/>
            <person name="Euteneuer U."/>
            <person name="Pillet L."/>
            <person name="Moustafa A."/>
            <person name="Platzer M."/>
            <person name="Groth M."/>
            <person name="Szafranski K."/>
            <person name="Schliwa M."/>
        </authorList>
    </citation>
    <scope>NUCLEOTIDE SEQUENCE [LARGE SCALE GENOMIC DNA]</scope>
</reference>
<proteinExistence type="predicted"/>
<gene>
    <name evidence="6" type="ORF">RFI_18726</name>
</gene>
<feature type="compositionally biased region" description="Basic and acidic residues" evidence="4">
    <location>
        <begin position="97"/>
        <end position="122"/>
    </location>
</feature>
<evidence type="ECO:0000313" key="6">
    <source>
        <dbReference type="EMBL" id="ETO18539.1"/>
    </source>
</evidence>
<evidence type="ECO:0000256" key="3">
    <source>
        <dbReference type="ARBA" id="ARBA00022833"/>
    </source>
</evidence>
<dbReference type="PROSITE" id="PS01358">
    <property type="entry name" value="ZF_RANBP2_1"/>
    <property type="match status" value="1"/>
</dbReference>
<dbReference type="EMBL" id="ASPP01014759">
    <property type="protein sequence ID" value="ETO18539.1"/>
    <property type="molecule type" value="Genomic_DNA"/>
</dbReference>
<evidence type="ECO:0000256" key="4">
    <source>
        <dbReference type="SAM" id="MobiDB-lite"/>
    </source>
</evidence>
<keyword evidence="2" id="KW-0863">Zinc-finger</keyword>
<feature type="domain" description="RanBP2-type" evidence="5">
    <location>
        <begin position="222"/>
        <end position="241"/>
    </location>
</feature>
<keyword evidence="3" id="KW-0862">Zinc</keyword>
<organism evidence="6 7">
    <name type="scientific">Reticulomyxa filosa</name>
    <dbReference type="NCBI Taxonomy" id="46433"/>
    <lineage>
        <taxon>Eukaryota</taxon>
        <taxon>Sar</taxon>
        <taxon>Rhizaria</taxon>
        <taxon>Retaria</taxon>
        <taxon>Foraminifera</taxon>
        <taxon>Monothalamids</taxon>
        <taxon>Reticulomyxidae</taxon>
        <taxon>Reticulomyxa</taxon>
    </lineage>
</organism>
<comment type="caution">
    <text evidence="6">The sequence shown here is derived from an EMBL/GenBank/DDBJ whole genome shotgun (WGS) entry which is preliminary data.</text>
</comment>